<gene>
    <name evidence="2" type="ORF">ACFQND_05535</name>
</gene>
<dbReference type="InterPro" id="IPR003018">
    <property type="entry name" value="GAF"/>
</dbReference>
<dbReference type="SUPFAM" id="SSF55781">
    <property type="entry name" value="GAF domain-like"/>
    <property type="match status" value="1"/>
</dbReference>
<comment type="caution">
    <text evidence="2">The sequence shown here is derived from an EMBL/GenBank/DDBJ whole genome shotgun (WGS) entry which is preliminary data.</text>
</comment>
<proteinExistence type="predicted"/>
<dbReference type="Pfam" id="PF01590">
    <property type="entry name" value="GAF"/>
    <property type="match status" value="1"/>
</dbReference>
<evidence type="ECO:0000313" key="2">
    <source>
        <dbReference type="EMBL" id="MFC6280691.1"/>
    </source>
</evidence>
<dbReference type="EMBL" id="JBHSRS010000013">
    <property type="protein sequence ID" value="MFC6280691.1"/>
    <property type="molecule type" value="Genomic_DNA"/>
</dbReference>
<dbReference type="InterPro" id="IPR029016">
    <property type="entry name" value="GAF-like_dom_sf"/>
</dbReference>
<dbReference type="Proteomes" id="UP001596270">
    <property type="component" value="Unassembled WGS sequence"/>
</dbReference>
<dbReference type="Gene3D" id="3.30.450.40">
    <property type="match status" value="1"/>
</dbReference>
<dbReference type="RefSeq" id="WP_371435660.1">
    <property type="nucleotide sequence ID" value="NZ_JBHSRS010000013.1"/>
</dbReference>
<evidence type="ECO:0000313" key="3">
    <source>
        <dbReference type="Proteomes" id="UP001596270"/>
    </source>
</evidence>
<protein>
    <submittedName>
        <fullName evidence="2">GAF domain-containing protein</fullName>
    </submittedName>
</protein>
<keyword evidence="3" id="KW-1185">Reference proteome</keyword>
<evidence type="ECO:0000259" key="1">
    <source>
        <dbReference type="Pfam" id="PF01590"/>
    </source>
</evidence>
<sequence>MTSDPYQSLQDLLQKQGLKAGLAFLNDRVPHRFTAVYRLDDMMLRRVELVDKGGSPLEVNGLEAVPLETSFCQFVLRDGQFVTSQSASDTRLDGHPYQGVVGSYIGLPLQGGGDKLFGTFCHFDFSEQPVNDEEFAFLQRVARLLPRYL</sequence>
<accession>A0ABW1TSX7</accession>
<organism evidence="2 3">
    <name type="scientific">Polaromonas aquatica</name>
    <dbReference type="NCBI Taxonomy" id="332657"/>
    <lineage>
        <taxon>Bacteria</taxon>
        <taxon>Pseudomonadati</taxon>
        <taxon>Pseudomonadota</taxon>
        <taxon>Betaproteobacteria</taxon>
        <taxon>Burkholderiales</taxon>
        <taxon>Comamonadaceae</taxon>
        <taxon>Polaromonas</taxon>
    </lineage>
</organism>
<reference evidence="3" key="1">
    <citation type="journal article" date="2019" name="Int. J. Syst. Evol. Microbiol.">
        <title>The Global Catalogue of Microorganisms (GCM) 10K type strain sequencing project: providing services to taxonomists for standard genome sequencing and annotation.</title>
        <authorList>
            <consortium name="The Broad Institute Genomics Platform"/>
            <consortium name="The Broad Institute Genome Sequencing Center for Infectious Disease"/>
            <person name="Wu L."/>
            <person name="Ma J."/>
        </authorList>
    </citation>
    <scope>NUCLEOTIDE SEQUENCE [LARGE SCALE GENOMIC DNA]</scope>
    <source>
        <strain evidence="3">CCUG 39402</strain>
    </source>
</reference>
<name>A0ABW1TSX7_9BURK</name>
<feature type="domain" description="GAF" evidence="1">
    <location>
        <begin position="50"/>
        <end position="145"/>
    </location>
</feature>